<reference evidence="2" key="1">
    <citation type="journal article" date="2017" name="Nat. Microbiol.">
        <title>Global analysis of biosynthetic gene clusters reveals vast potential of secondary metabolite production in Penicillium species.</title>
        <authorList>
            <person name="Nielsen J.C."/>
            <person name="Grijseels S."/>
            <person name="Prigent S."/>
            <person name="Ji B."/>
            <person name="Dainat J."/>
            <person name="Nielsen K.F."/>
            <person name="Frisvad J.C."/>
            <person name="Workman M."/>
            <person name="Nielsen J."/>
        </authorList>
    </citation>
    <scope>NUCLEOTIDE SEQUENCE [LARGE SCALE GENOMIC DNA]</scope>
    <source>
        <strain evidence="2">IBT 24891</strain>
    </source>
</reference>
<name>A0A1V6TQF9_9EURO</name>
<organism evidence="1 2">
    <name type="scientific">Penicillium steckii</name>
    <dbReference type="NCBI Taxonomy" id="303698"/>
    <lineage>
        <taxon>Eukaryota</taxon>
        <taxon>Fungi</taxon>
        <taxon>Dikarya</taxon>
        <taxon>Ascomycota</taxon>
        <taxon>Pezizomycotina</taxon>
        <taxon>Eurotiomycetes</taxon>
        <taxon>Eurotiomycetidae</taxon>
        <taxon>Eurotiales</taxon>
        <taxon>Aspergillaceae</taxon>
        <taxon>Penicillium</taxon>
    </lineage>
</organism>
<keyword evidence="2" id="KW-1185">Reference proteome</keyword>
<evidence type="ECO:0000313" key="2">
    <source>
        <dbReference type="Proteomes" id="UP000191285"/>
    </source>
</evidence>
<protein>
    <submittedName>
        <fullName evidence="1">Uncharacterized protein</fullName>
    </submittedName>
</protein>
<accession>A0A1V6TQF9</accession>
<proteinExistence type="predicted"/>
<comment type="caution">
    <text evidence="1">The sequence shown here is derived from an EMBL/GenBank/DDBJ whole genome shotgun (WGS) entry which is preliminary data.</text>
</comment>
<evidence type="ECO:0000313" key="1">
    <source>
        <dbReference type="EMBL" id="OQE28386.1"/>
    </source>
</evidence>
<dbReference type="Proteomes" id="UP000191285">
    <property type="component" value="Unassembled WGS sequence"/>
</dbReference>
<dbReference type="EMBL" id="MLKD01000003">
    <property type="protein sequence ID" value="OQE28386.1"/>
    <property type="molecule type" value="Genomic_DNA"/>
</dbReference>
<dbReference type="AlphaFoldDB" id="A0A1V6TQF9"/>
<gene>
    <name evidence="1" type="ORF">PENSTE_c003G08579</name>
</gene>
<sequence length="17" mass="1857">MGEGEGQCARVRQGYLC</sequence>